<dbReference type="InterPro" id="IPR001844">
    <property type="entry name" value="Cpn60/GroEL"/>
</dbReference>
<evidence type="ECO:0000256" key="1">
    <source>
        <dbReference type="ARBA" id="ARBA00006607"/>
    </source>
</evidence>
<proteinExistence type="inferred from homology"/>
<protein>
    <submittedName>
        <fullName evidence="3">Related to Mitochondrial chaperone TCM62</fullName>
    </submittedName>
</protein>
<dbReference type="EMBL" id="UFAJ01000884">
    <property type="protein sequence ID" value="SSD61774.1"/>
    <property type="molecule type" value="Genomic_DNA"/>
</dbReference>
<dbReference type="InterPro" id="IPR027409">
    <property type="entry name" value="GroEL-like_apical_dom_sf"/>
</dbReference>
<dbReference type="Gene3D" id="3.50.7.10">
    <property type="entry name" value="GroEL"/>
    <property type="match status" value="1"/>
</dbReference>
<accession>A0A376BB37</accession>
<dbReference type="GO" id="GO:0005737">
    <property type="term" value="C:cytoplasm"/>
    <property type="evidence" value="ECO:0007669"/>
    <property type="project" value="UniProtKB-ARBA"/>
</dbReference>
<name>A0A376BB37_9ASCO</name>
<sequence length="566" mass="64483">MMHRFQAVARRSIKTLHTPIITIKNDPAKRLDLLFYLNTLNKVLTSAQYNNTILYENRYKHIPEMITSKDSYKLHRLIEVMVENWEKKEILSKSTDPQTKLGKIGLRIFLDICANFNKDIDYLLATTLAVELLKIYVKIPTKETVDAIENVLTRMSVFLSENKLMLDLTSRASIDNICRKLFSKENSDVVIKTLEKLDYKLVSSDLVRVVRGKKFTTELEVNKGWKYYGGIKDNNPAYLRSLGISESSRNKLISLDETALVLFIDDKVLRDANKILPTLHYCNKEDKSLVIFINGDVKGDALNAISIHNNKSSRQNKKSKILIFNYVPGDHRGLEMTENYDFIKFCKLPKGSGSIYSQKFSEYVPSKITKDLYFGEIESVKATTLEAFLYNENDINGNECLRTTVTVHIGGSSELEIDQKRVELDTIFNDFLASALSDGVLPTYGVSLVKALSCINNVNKPLFIPIFAELMENSIKNVYKIDKFTASARVAKTLLLGDSTAMKNSETSNFGTAYLNDTFKKINMFEVGLLEPWKKIDNTLKAILSFIKMATTCDYFVTKVYKDRVK</sequence>
<keyword evidence="4" id="KW-1185">Reference proteome</keyword>
<dbReference type="GO" id="GO:0140662">
    <property type="term" value="F:ATP-dependent protein folding chaperone"/>
    <property type="evidence" value="ECO:0007669"/>
    <property type="project" value="InterPro"/>
</dbReference>
<dbReference type="Proteomes" id="UP000262825">
    <property type="component" value="Unassembled WGS sequence"/>
</dbReference>
<comment type="similarity">
    <text evidence="1">Belongs to the chaperonin (HSP60) family.</text>
</comment>
<dbReference type="OrthoDB" id="4056908at2759"/>
<keyword evidence="2" id="KW-0143">Chaperone</keyword>
<gene>
    <name evidence="3" type="ORF">SCODWIG_03535</name>
</gene>
<dbReference type="AlphaFoldDB" id="A0A376BB37"/>
<evidence type="ECO:0000313" key="3">
    <source>
        <dbReference type="EMBL" id="SSD61774.1"/>
    </source>
</evidence>
<evidence type="ECO:0000313" key="4">
    <source>
        <dbReference type="Proteomes" id="UP000262825"/>
    </source>
</evidence>
<dbReference type="PANTHER" id="PTHR45633">
    <property type="entry name" value="60 KDA HEAT SHOCK PROTEIN, MITOCHONDRIAL"/>
    <property type="match status" value="1"/>
</dbReference>
<dbReference type="SUPFAM" id="SSF52029">
    <property type="entry name" value="GroEL apical domain-like"/>
    <property type="match status" value="1"/>
</dbReference>
<organism evidence="3 4">
    <name type="scientific">Saccharomycodes ludwigii</name>
    <dbReference type="NCBI Taxonomy" id="36035"/>
    <lineage>
        <taxon>Eukaryota</taxon>
        <taxon>Fungi</taxon>
        <taxon>Dikarya</taxon>
        <taxon>Ascomycota</taxon>
        <taxon>Saccharomycotina</taxon>
        <taxon>Saccharomycetes</taxon>
        <taxon>Saccharomycodales</taxon>
        <taxon>Saccharomycodaceae</taxon>
        <taxon>Saccharomycodes</taxon>
    </lineage>
</organism>
<dbReference type="VEuPathDB" id="FungiDB:SCODWIG_03535"/>
<evidence type="ECO:0000256" key="2">
    <source>
        <dbReference type="ARBA" id="ARBA00023186"/>
    </source>
</evidence>
<dbReference type="GO" id="GO:0042026">
    <property type="term" value="P:protein refolding"/>
    <property type="evidence" value="ECO:0007669"/>
    <property type="project" value="InterPro"/>
</dbReference>
<reference evidence="4" key="1">
    <citation type="submission" date="2018-06" db="EMBL/GenBank/DDBJ databases">
        <authorList>
            <person name="Guldener U."/>
        </authorList>
    </citation>
    <scope>NUCLEOTIDE SEQUENCE [LARGE SCALE GENOMIC DNA]</scope>
    <source>
        <strain evidence="4">UTAD17</strain>
    </source>
</reference>